<protein>
    <submittedName>
        <fullName evidence="6">LacI family transcriptional regulator</fullName>
    </submittedName>
</protein>
<feature type="domain" description="HTH lacI-type" evidence="4">
    <location>
        <begin position="10"/>
        <end position="65"/>
    </location>
</feature>
<dbReference type="PROSITE" id="PS50943">
    <property type="entry name" value="HTH_CROC1"/>
    <property type="match status" value="1"/>
</dbReference>
<dbReference type="PANTHER" id="PTHR30146">
    <property type="entry name" value="LACI-RELATED TRANSCRIPTIONAL REPRESSOR"/>
    <property type="match status" value="1"/>
</dbReference>
<proteinExistence type="predicted"/>
<keyword evidence="1" id="KW-0805">Transcription regulation</keyword>
<dbReference type="InterPro" id="IPR001761">
    <property type="entry name" value="Peripla_BP/Lac1_sug-bd_dom"/>
</dbReference>
<dbReference type="GO" id="GO:0003700">
    <property type="term" value="F:DNA-binding transcription factor activity"/>
    <property type="evidence" value="ECO:0007669"/>
    <property type="project" value="TreeGrafter"/>
</dbReference>
<accession>A0A2N5JCR7</accession>
<dbReference type="InterPro" id="IPR010982">
    <property type="entry name" value="Lambda_DNA-bd_dom_sf"/>
</dbReference>
<evidence type="ECO:0000256" key="3">
    <source>
        <dbReference type="ARBA" id="ARBA00023163"/>
    </source>
</evidence>
<evidence type="ECO:0000256" key="2">
    <source>
        <dbReference type="ARBA" id="ARBA00023125"/>
    </source>
</evidence>
<dbReference type="Gene3D" id="1.10.260.40">
    <property type="entry name" value="lambda repressor-like DNA-binding domains"/>
    <property type="match status" value="1"/>
</dbReference>
<reference evidence="6 7" key="1">
    <citation type="submission" date="2017-07" db="EMBL/GenBank/DDBJ databases">
        <title>Bifidobacterium novel species.</title>
        <authorList>
            <person name="Lugli G.A."/>
            <person name="Milani C."/>
            <person name="Duranti S."/>
            <person name="Mangifesta M."/>
        </authorList>
    </citation>
    <scope>NUCLEOTIDE SEQUENCE [LARGE SCALE GENOMIC DNA]</scope>
    <source>
        <strain evidence="7">Uis1B</strain>
    </source>
</reference>
<organism evidence="6 7">
    <name type="scientific">Bifidobacterium margollesii</name>
    <dbReference type="NCBI Taxonomy" id="2020964"/>
    <lineage>
        <taxon>Bacteria</taxon>
        <taxon>Bacillati</taxon>
        <taxon>Actinomycetota</taxon>
        <taxon>Actinomycetes</taxon>
        <taxon>Bifidobacteriales</taxon>
        <taxon>Bifidobacteriaceae</taxon>
        <taxon>Bifidobacterium</taxon>
    </lineage>
</organism>
<dbReference type="InterPro" id="IPR028082">
    <property type="entry name" value="Peripla_BP_I"/>
</dbReference>
<sequence length="351" mass="38817">MRQSNAKRKPSIADVAAAVGVSKTTISRYLHGEYDYMSLQTKERIRKVIEELGYRPNRVAQILKATRSNIIGVVIADISNPFSSQLLKGIQTECREQGIQLLISDADNSPKVERTAMESLMDSQVDGLIVNTAGDNDDFLIDFATTPGNPPMATLDRVLLPLVCDGVSTDNAGGVRLMMDHLVSQGFDYVAFVVRPPSGITSRLTRIHAVEDYLERHGGDGTGDAAGRIEGETLIYDRTRNELPRLLKDLGDRQRGRRICLFANNEETLQDVLYACEENDCDDLALCTFGSENTRFTRSGITCLDQQPSLMGRTCARKLIGRIRSTDKEPFSLTEIPTELHVYPSTAAFPV</sequence>
<dbReference type="RefSeq" id="WP_101614536.1">
    <property type="nucleotide sequence ID" value="NZ_NMWU01000002.1"/>
</dbReference>
<keyword evidence="3" id="KW-0804">Transcription</keyword>
<name>A0A2N5JCR7_9BIFI</name>
<dbReference type="Proteomes" id="UP000235050">
    <property type="component" value="Unassembled WGS sequence"/>
</dbReference>
<dbReference type="InterPro" id="IPR000843">
    <property type="entry name" value="HTH_LacI"/>
</dbReference>
<evidence type="ECO:0000313" key="7">
    <source>
        <dbReference type="Proteomes" id="UP000235050"/>
    </source>
</evidence>
<dbReference type="Gene3D" id="3.40.50.2300">
    <property type="match status" value="2"/>
</dbReference>
<dbReference type="PROSITE" id="PS50932">
    <property type="entry name" value="HTH_LACI_2"/>
    <property type="match status" value="1"/>
</dbReference>
<gene>
    <name evidence="6" type="ORF">Uis1B_0102</name>
</gene>
<keyword evidence="2" id="KW-0238">DNA-binding</keyword>
<dbReference type="SMART" id="SM00354">
    <property type="entry name" value="HTH_LACI"/>
    <property type="match status" value="1"/>
</dbReference>
<evidence type="ECO:0000256" key="1">
    <source>
        <dbReference type="ARBA" id="ARBA00023015"/>
    </source>
</evidence>
<dbReference type="SUPFAM" id="SSF47413">
    <property type="entry name" value="lambda repressor-like DNA-binding domains"/>
    <property type="match status" value="1"/>
</dbReference>
<dbReference type="EMBL" id="NMWU01000002">
    <property type="protein sequence ID" value="PLS32010.1"/>
    <property type="molecule type" value="Genomic_DNA"/>
</dbReference>
<dbReference type="PANTHER" id="PTHR30146:SF109">
    <property type="entry name" value="HTH-TYPE TRANSCRIPTIONAL REGULATOR GALS"/>
    <property type="match status" value="1"/>
</dbReference>
<keyword evidence="7" id="KW-1185">Reference proteome</keyword>
<dbReference type="Pfam" id="PF00356">
    <property type="entry name" value="LacI"/>
    <property type="match status" value="1"/>
</dbReference>
<dbReference type="CDD" id="cd01392">
    <property type="entry name" value="HTH_LacI"/>
    <property type="match status" value="1"/>
</dbReference>
<dbReference type="OrthoDB" id="59108at2"/>
<dbReference type="AlphaFoldDB" id="A0A2N5JCR7"/>
<dbReference type="PROSITE" id="PS00356">
    <property type="entry name" value="HTH_LACI_1"/>
    <property type="match status" value="1"/>
</dbReference>
<dbReference type="InterPro" id="IPR001387">
    <property type="entry name" value="Cro/C1-type_HTH"/>
</dbReference>
<evidence type="ECO:0000259" key="5">
    <source>
        <dbReference type="PROSITE" id="PS50943"/>
    </source>
</evidence>
<comment type="caution">
    <text evidence="6">The sequence shown here is derived from an EMBL/GenBank/DDBJ whole genome shotgun (WGS) entry which is preliminary data.</text>
</comment>
<evidence type="ECO:0000259" key="4">
    <source>
        <dbReference type="PROSITE" id="PS50932"/>
    </source>
</evidence>
<dbReference type="GO" id="GO:0000976">
    <property type="term" value="F:transcription cis-regulatory region binding"/>
    <property type="evidence" value="ECO:0007669"/>
    <property type="project" value="TreeGrafter"/>
</dbReference>
<feature type="domain" description="HTH cro/C1-type" evidence="5">
    <location>
        <begin position="11"/>
        <end position="55"/>
    </location>
</feature>
<evidence type="ECO:0000313" key="6">
    <source>
        <dbReference type="EMBL" id="PLS32010.1"/>
    </source>
</evidence>
<dbReference type="Pfam" id="PF00532">
    <property type="entry name" value="Peripla_BP_1"/>
    <property type="match status" value="1"/>
</dbReference>
<dbReference type="SUPFAM" id="SSF53822">
    <property type="entry name" value="Periplasmic binding protein-like I"/>
    <property type="match status" value="1"/>
</dbReference>